<evidence type="ECO:0000313" key="1">
    <source>
        <dbReference type="EMBL" id="CAG8507575.1"/>
    </source>
</evidence>
<organism evidence="1 2">
    <name type="scientific">Racocetra persica</name>
    <dbReference type="NCBI Taxonomy" id="160502"/>
    <lineage>
        <taxon>Eukaryota</taxon>
        <taxon>Fungi</taxon>
        <taxon>Fungi incertae sedis</taxon>
        <taxon>Mucoromycota</taxon>
        <taxon>Glomeromycotina</taxon>
        <taxon>Glomeromycetes</taxon>
        <taxon>Diversisporales</taxon>
        <taxon>Gigasporaceae</taxon>
        <taxon>Racocetra</taxon>
    </lineage>
</organism>
<dbReference type="Proteomes" id="UP000789920">
    <property type="component" value="Unassembled WGS sequence"/>
</dbReference>
<feature type="non-terminal residue" evidence="1">
    <location>
        <position position="59"/>
    </location>
</feature>
<keyword evidence="2" id="KW-1185">Reference proteome</keyword>
<protein>
    <submittedName>
        <fullName evidence="1">9453_t:CDS:1</fullName>
    </submittedName>
</protein>
<accession>A0ACA9L500</accession>
<sequence>MSTAVLKPSNILSAEHHTTRLNYPLIKMQQLNMAPAIQPSSIPTVRQSTINNCTEPEVD</sequence>
<gene>
    <name evidence="1" type="ORF">RPERSI_LOCUS2107</name>
</gene>
<evidence type="ECO:0000313" key="2">
    <source>
        <dbReference type="Proteomes" id="UP000789920"/>
    </source>
</evidence>
<dbReference type="EMBL" id="CAJVQC010002213">
    <property type="protein sequence ID" value="CAG8507575.1"/>
    <property type="molecule type" value="Genomic_DNA"/>
</dbReference>
<name>A0ACA9L500_9GLOM</name>
<proteinExistence type="predicted"/>
<comment type="caution">
    <text evidence="1">The sequence shown here is derived from an EMBL/GenBank/DDBJ whole genome shotgun (WGS) entry which is preliminary data.</text>
</comment>
<reference evidence="1" key="1">
    <citation type="submission" date="2021-06" db="EMBL/GenBank/DDBJ databases">
        <authorList>
            <person name="Kallberg Y."/>
            <person name="Tangrot J."/>
            <person name="Rosling A."/>
        </authorList>
    </citation>
    <scope>NUCLEOTIDE SEQUENCE</scope>
    <source>
        <strain evidence="1">MA461A</strain>
    </source>
</reference>